<dbReference type="Pfam" id="PF04364">
    <property type="entry name" value="DNA_pol3_chi"/>
    <property type="match status" value="1"/>
</dbReference>
<dbReference type="GO" id="GO:0032298">
    <property type="term" value="P:positive regulation of DNA-templated DNA replication initiation"/>
    <property type="evidence" value="ECO:0007669"/>
    <property type="project" value="TreeGrafter"/>
</dbReference>
<dbReference type="SUPFAM" id="SSF102400">
    <property type="entry name" value="DNA polymerase III chi subunit"/>
    <property type="match status" value="1"/>
</dbReference>
<dbReference type="PANTHER" id="PTHR38767:SF1">
    <property type="entry name" value="DNA POLYMERASE III SUBUNIT CHI"/>
    <property type="match status" value="1"/>
</dbReference>
<keyword evidence="2" id="KW-1185">Reference proteome</keyword>
<dbReference type="Gene3D" id="3.40.50.10110">
    <property type="entry name" value="DNA polymerase III subunit chi"/>
    <property type="match status" value="1"/>
</dbReference>
<proteinExistence type="predicted"/>
<organism evidence="1 2">
    <name type="scientific">Pollutimonas harenae</name>
    <dbReference type="NCBI Taxonomy" id="657015"/>
    <lineage>
        <taxon>Bacteria</taxon>
        <taxon>Pseudomonadati</taxon>
        <taxon>Pseudomonadota</taxon>
        <taxon>Betaproteobacteria</taxon>
        <taxon>Burkholderiales</taxon>
        <taxon>Alcaligenaceae</taxon>
        <taxon>Pollutimonas</taxon>
    </lineage>
</organism>
<protein>
    <submittedName>
        <fullName evidence="1">DNA polymerase III subunit chi</fullName>
    </submittedName>
</protein>
<gene>
    <name evidence="1" type="ORF">H0A62_08030</name>
</gene>
<comment type="caution">
    <text evidence="1">The sequence shown here is derived from an EMBL/GenBank/DDBJ whole genome shotgun (WGS) entry which is preliminary data.</text>
</comment>
<evidence type="ECO:0000313" key="1">
    <source>
        <dbReference type="EMBL" id="NYT85548.1"/>
    </source>
</evidence>
<dbReference type="InterPro" id="IPR036768">
    <property type="entry name" value="PolIII_chi_sf"/>
</dbReference>
<dbReference type="GO" id="GO:0006260">
    <property type="term" value="P:DNA replication"/>
    <property type="evidence" value="ECO:0007669"/>
    <property type="project" value="InterPro"/>
</dbReference>
<reference evidence="1 2" key="1">
    <citation type="submission" date="2020-07" db="EMBL/GenBank/DDBJ databases">
        <title>Taxonomic revisions and descriptions of new bacterial species based on genomic comparisons in the high-G+C-content subgroup of the family Alcaligenaceae.</title>
        <authorList>
            <person name="Szabo A."/>
            <person name="Felfoldi T."/>
        </authorList>
    </citation>
    <scope>NUCLEOTIDE SEQUENCE [LARGE SCALE GENOMIC DNA]</scope>
    <source>
        <strain evidence="1 2">DSM 25667</strain>
    </source>
</reference>
<dbReference type="GO" id="GO:0003677">
    <property type="term" value="F:DNA binding"/>
    <property type="evidence" value="ECO:0007669"/>
    <property type="project" value="InterPro"/>
</dbReference>
<sequence>MSRVDFAFGAPNRLRTACEVVRKHYSAGRRLVVYTQDRQRLERFDHLLWGFDPTAFVPHVMTDDPLAAQTPVQLTAATPVVAAENSQSVWLINLDLSCPPGYEHFDRILEIVSDHEEDKLAARERWLQYKASGHALHAHKLG</sequence>
<dbReference type="GO" id="GO:0003887">
    <property type="term" value="F:DNA-directed DNA polymerase activity"/>
    <property type="evidence" value="ECO:0007669"/>
    <property type="project" value="InterPro"/>
</dbReference>
<accession>A0A853GR48</accession>
<dbReference type="InterPro" id="IPR007459">
    <property type="entry name" value="DNA_pol3_chi"/>
</dbReference>
<dbReference type="OrthoDB" id="5297568at2"/>
<dbReference type="RefSeq" id="WP_130039129.1">
    <property type="nucleotide sequence ID" value="NZ_JACCEV010000002.1"/>
</dbReference>
<dbReference type="PANTHER" id="PTHR38767">
    <property type="entry name" value="DNA POLYMERASE III SUBUNIT CHI"/>
    <property type="match status" value="1"/>
</dbReference>
<dbReference type="Proteomes" id="UP000554144">
    <property type="component" value="Unassembled WGS sequence"/>
</dbReference>
<evidence type="ECO:0000313" key="2">
    <source>
        <dbReference type="Proteomes" id="UP000554144"/>
    </source>
</evidence>
<dbReference type="EMBL" id="JACCEV010000002">
    <property type="protein sequence ID" value="NYT85548.1"/>
    <property type="molecule type" value="Genomic_DNA"/>
</dbReference>
<name>A0A853GR48_9BURK</name>
<dbReference type="AlphaFoldDB" id="A0A853GR48"/>